<name>A0A9W4RHY3_9PEZI</name>
<dbReference type="Proteomes" id="UP001152533">
    <property type="component" value="Unassembled WGS sequence"/>
</dbReference>
<dbReference type="Pfam" id="PF13391">
    <property type="entry name" value="HNH_2"/>
    <property type="match status" value="1"/>
</dbReference>
<dbReference type="EMBL" id="CAMGZC010000024">
    <property type="protein sequence ID" value="CAI0641688.1"/>
    <property type="molecule type" value="Genomic_DNA"/>
</dbReference>
<reference evidence="2" key="1">
    <citation type="submission" date="2022-08" db="EMBL/GenBank/DDBJ databases">
        <authorList>
            <person name="Giroux E."/>
            <person name="Giroux E."/>
        </authorList>
    </citation>
    <scope>NUCLEOTIDE SEQUENCE</scope>
    <source>
        <strain evidence="2">H1091258</strain>
    </source>
</reference>
<evidence type="ECO:0000259" key="1">
    <source>
        <dbReference type="Pfam" id="PF13391"/>
    </source>
</evidence>
<proteinExistence type="predicted"/>
<evidence type="ECO:0000313" key="3">
    <source>
        <dbReference type="Proteomes" id="UP001152533"/>
    </source>
</evidence>
<protein>
    <recommendedName>
        <fullName evidence="1">HNH nuclease domain-containing protein</fullName>
    </recommendedName>
</protein>
<gene>
    <name evidence="2" type="ORF">CGXH109_LOCUS6653</name>
</gene>
<feature type="domain" description="HNH nuclease" evidence="1">
    <location>
        <begin position="120"/>
        <end position="196"/>
    </location>
</feature>
<evidence type="ECO:0000313" key="2">
    <source>
        <dbReference type="EMBL" id="CAI0641688.1"/>
    </source>
</evidence>
<organism evidence="2 3">
    <name type="scientific">Colletotrichum noveboracense</name>
    <dbReference type="NCBI Taxonomy" id="2664923"/>
    <lineage>
        <taxon>Eukaryota</taxon>
        <taxon>Fungi</taxon>
        <taxon>Dikarya</taxon>
        <taxon>Ascomycota</taxon>
        <taxon>Pezizomycotina</taxon>
        <taxon>Sordariomycetes</taxon>
        <taxon>Hypocreomycetidae</taxon>
        <taxon>Glomerellales</taxon>
        <taxon>Glomerellaceae</taxon>
        <taxon>Colletotrichum</taxon>
        <taxon>Colletotrichum gloeosporioides species complex</taxon>
    </lineage>
</organism>
<dbReference type="AlphaFoldDB" id="A0A9W4RHY3"/>
<comment type="caution">
    <text evidence="2">The sequence shown here is derived from an EMBL/GenBank/DDBJ whole genome shotgun (WGS) entry which is preliminary data.</text>
</comment>
<accession>A0A9W4RHY3</accession>
<dbReference type="InterPro" id="IPR003615">
    <property type="entry name" value="HNH_nuc"/>
</dbReference>
<sequence>MHVSCSFLPADGSSERGALIHGISKSIKSITRFEDRTAALVQTQCWSVLWTIDQRRLEKIAKDLRDPEAFLGVLLHLPDNACRTARLALIFIEQSMTQPADSRHAISAFDQVRIRDGSACVVTKTPAASPCYIFPPNTLNFNPTLPRALEKLYHVWDWKRMYRTRDKIQNTLIRPSNILCLSKELSSLWDQGLFALEPLDDNIDFVVYEMTEDGGEILPSNVYGARYRFHWLPRTSLSGPESKVDFALHPSAILAKPPTNVTAPRRVLSQVFKKILSFAGSCQDADIENGHIVDIFADNRALLPDRDLMRIRFDVLRVHALNGGRGPEVYHNLIDPDAKREI</sequence>
<keyword evidence="3" id="KW-1185">Reference proteome</keyword>